<dbReference type="InterPro" id="IPR013656">
    <property type="entry name" value="PAS_4"/>
</dbReference>
<evidence type="ECO:0000256" key="8">
    <source>
        <dbReference type="ARBA" id="ARBA00023012"/>
    </source>
</evidence>
<evidence type="ECO:0000256" key="10">
    <source>
        <dbReference type="SAM" id="MobiDB-lite"/>
    </source>
</evidence>
<dbReference type="InterPro" id="IPR036097">
    <property type="entry name" value="HisK_dim/P_sf"/>
</dbReference>
<gene>
    <name evidence="14" type="primary">kinE_2</name>
    <name evidence="14" type="ORF">AW08_01707</name>
</gene>
<dbReference type="Gene3D" id="1.10.287.130">
    <property type="match status" value="1"/>
</dbReference>
<evidence type="ECO:0000259" key="13">
    <source>
        <dbReference type="PROSITE" id="PS50113"/>
    </source>
</evidence>
<evidence type="ECO:0000256" key="5">
    <source>
        <dbReference type="ARBA" id="ARBA00022741"/>
    </source>
</evidence>
<keyword evidence="8" id="KW-0902">Two-component regulatory system</keyword>
<evidence type="ECO:0000256" key="3">
    <source>
        <dbReference type="ARBA" id="ARBA00022553"/>
    </source>
</evidence>
<dbReference type="GO" id="GO:0005524">
    <property type="term" value="F:ATP binding"/>
    <property type="evidence" value="ECO:0007669"/>
    <property type="project" value="UniProtKB-KW"/>
</dbReference>
<feature type="domain" description="PAS" evidence="12">
    <location>
        <begin position="160"/>
        <end position="202"/>
    </location>
</feature>
<feature type="region of interest" description="Disordered" evidence="10">
    <location>
        <begin position="1"/>
        <end position="36"/>
    </location>
</feature>
<feature type="domain" description="PAC" evidence="13">
    <location>
        <begin position="359"/>
        <end position="412"/>
    </location>
</feature>
<dbReference type="InterPro" id="IPR036890">
    <property type="entry name" value="HATPase_C_sf"/>
</dbReference>
<keyword evidence="15" id="KW-1185">Reference proteome</keyword>
<dbReference type="InterPro" id="IPR003594">
    <property type="entry name" value="HATPase_dom"/>
</dbReference>
<evidence type="ECO:0000256" key="7">
    <source>
        <dbReference type="ARBA" id="ARBA00022840"/>
    </source>
</evidence>
<dbReference type="SMART" id="SM00091">
    <property type="entry name" value="PAS"/>
    <property type="match status" value="4"/>
</dbReference>
<dbReference type="InterPro" id="IPR000014">
    <property type="entry name" value="PAS"/>
</dbReference>
<dbReference type="CDD" id="cd00130">
    <property type="entry name" value="PAS"/>
    <property type="match status" value="3"/>
</dbReference>
<dbReference type="InterPro" id="IPR013767">
    <property type="entry name" value="PAS_fold"/>
</dbReference>
<proteinExistence type="predicted"/>
<dbReference type="SMART" id="SM00086">
    <property type="entry name" value="PAC"/>
    <property type="match status" value="3"/>
</dbReference>
<evidence type="ECO:0000259" key="12">
    <source>
        <dbReference type="PROSITE" id="PS50112"/>
    </source>
</evidence>
<dbReference type="InterPro" id="IPR001610">
    <property type="entry name" value="PAC"/>
</dbReference>
<evidence type="ECO:0000256" key="1">
    <source>
        <dbReference type="ARBA" id="ARBA00000085"/>
    </source>
</evidence>
<dbReference type="InterPro" id="IPR005467">
    <property type="entry name" value="His_kinase_dom"/>
</dbReference>
<dbReference type="InterPro" id="IPR000700">
    <property type="entry name" value="PAS-assoc_C"/>
</dbReference>
<name>A0A011MYV3_9PROT</name>
<keyword evidence="7" id="KW-0067">ATP-binding</keyword>
<comment type="caution">
    <text evidence="14">The sequence shown here is derived from an EMBL/GenBank/DDBJ whole genome shotgun (WGS) entry which is preliminary data.</text>
</comment>
<dbReference type="PATRIC" id="fig|1454001.3.peg.1735"/>
<feature type="domain" description="PAS" evidence="12">
    <location>
        <begin position="39"/>
        <end position="92"/>
    </location>
</feature>
<feature type="compositionally biased region" description="Basic residues" evidence="10">
    <location>
        <begin position="20"/>
        <end position="31"/>
    </location>
</feature>
<feature type="domain" description="PAC" evidence="13">
    <location>
        <begin position="234"/>
        <end position="286"/>
    </location>
</feature>
<feature type="domain" description="PAC" evidence="13">
    <location>
        <begin position="488"/>
        <end position="540"/>
    </location>
</feature>
<dbReference type="NCBIfam" id="TIGR00229">
    <property type="entry name" value="sensory_box"/>
    <property type="match status" value="3"/>
</dbReference>
<accession>A0A011MYV3</accession>
<evidence type="ECO:0000256" key="6">
    <source>
        <dbReference type="ARBA" id="ARBA00022777"/>
    </source>
</evidence>
<dbReference type="GO" id="GO:0000155">
    <property type="term" value="F:phosphorelay sensor kinase activity"/>
    <property type="evidence" value="ECO:0007669"/>
    <property type="project" value="InterPro"/>
</dbReference>
<evidence type="ECO:0000256" key="9">
    <source>
        <dbReference type="SAM" id="Coils"/>
    </source>
</evidence>
<dbReference type="Pfam" id="PF08448">
    <property type="entry name" value="PAS_4"/>
    <property type="match status" value="2"/>
</dbReference>
<dbReference type="STRING" id="1454001.AW08_01707"/>
<dbReference type="Gene3D" id="3.30.565.10">
    <property type="entry name" value="Histidine kinase-like ATPase, C-terminal domain"/>
    <property type="match status" value="1"/>
</dbReference>
<keyword evidence="4 14" id="KW-0808">Transferase</keyword>
<comment type="catalytic activity">
    <reaction evidence="1">
        <text>ATP + protein L-histidine = ADP + protein N-phospho-L-histidine.</text>
        <dbReference type="EC" id="2.7.13.3"/>
    </reaction>
</comment>
<evidence type="ECO:0000256" key="4">
    <source>
        <dbReference type="ARBA" id="ARBA00022679"/>
    </source>
</evidence>
<dbReference type="SMART" id="SM00387">
    <property type="entry name" value="HATPase_c"/>
    <property type="match status" value="1"/>
</dbReference>
<dbReference type="PANTHER" id="PTHR43065">
    <property type="entry name" value="SENSOR HISTIDINE KINASE"/>
    <property type="match status" value="1"/>
</dbReference>
<organism evidence="14 15">
    <name type="scientific">Candidatus Accumulibacter adjunctus</name>
    <dbReference type="NCBI Taxonomy" id="1454001"/>
    <lineage>
        <taxon>Bacteria</taxon>
        <taxon>Pseudomonadati</taxon>
        <taxon>Pseudomonadota</taxon>
        <taxon>Betaproteobacteria</taxon>
        <taxon>Candidatus Accumulibacter</taxon>
    </lineage>
</organism>
<dbReference type="SMART" id="SM00388">
    <property type="entry name" value="HisKA"/>
    <property type="match status" value="1"/>
</dbReference>
<dbReference type="SUPFAM" id="SSF55785">
    <property type="entry name" value="PYP-like sensor domain (PAS domain)"/>
    <property type="match status" value="4"/>
</dbReference>
<evidence type="ECO:0000259" key="11">
    <source>
        <dbReference type="PROSITE" id="PS50109"/>
    </source>
</evidence>
<dbReference type="SUPFAM" id="SSF47384">
    <property type="entry name" value="Homodimeric domain of signal transducing histidine kinase"/>
    <property type="match status" value="1"/>
</dbReference>
<keyword evidence="6 14" id="KW-0418">Kinase</keyword>
<dbReference type="PRINTS" id="PR00344">
    <property type="entry name" value="BCTRLSENSOR"/>
</dbReference>
<dbReference type="Pfam" id="PF00989">
    <property type="entry name" value="PAS"/>
    <property type="match status" value="1"/>
</dbReference>
<evidence type="ECO:0000313" key="15">
    <source>
        <dbReference type="Proteomes" id="UP000020218"/>
    </source>
</evidence>
<dbReference type="EMBL" id="JFAX01000008">
    <property type="protein sequence ID" value="EXI67766.1"/>
    <property type="molecule type" value="Genomic_DNA"/>
</dbReference>
<keyword evidence="5" id="KW-0547">Nucleotide-binding</keyword>
<dbReference type="InterPro" id="IPR035965">
    <property type="entry name" value="PAS-like_dom_sf"/>
</dbReference>
<dbReference type="PROSITE" id="PS50113">
    <property type="entry name" value="PAC"/>
    <property type="match status" value="3"/>
</dbReference>
<feature type="domain" description="Histidine kinase" evidence="11">
    <location>
        <begin position="578"/>
        <end position="810"/>
    </location>
</feature>
<keyword evidence="3" id="KW-0597">Phosphoprotein</keyword>
<dbReference type="CDD" id="cd00082">
    <property type="entry name" value="HisKA"/>
    <property type="match status" value="1"/>
</dbReference>
<protein>
    <recommendedName>
        <fullName evidence="2">histidine kinase</fullName>
        <ecNumber evidence="2">2.7.13.3</ecNumber>
    </recommendedName>
</protein>
<evidence type="ECO:0000256" key="2">
    <source>
        <dbReference type="ARBA" id="ARBA00012438"/>
    </source>
</evidence>
<dbReference type="SUPFAM" id="SSF55874">
    <property type="entry name" value="ATPase domain of HSP90 chaperone/DNA topoisomerase II/histidine kinase"/>
    <property type="match status" value="1"/>
</dbReference>
<reference evidence="14" key="1">
    <citation type="submission" date="2014-02" db="EMBL/GenBank/DDBJ databases">
        <title>Expanding our view of genomic diversity in Candidatus Accumulibacter clades.</title>
        <authorList>
            <person name="Skennerton C.T."/>
            <person name="Barr J.J."/>
            <person name="Slater F.R."/>
            <person name="Bond P.L."/>
            <person name="Tyson G.W."/>
        </authorList>
    </citation>
    <scope>NUCLEOTIDE SEQUENCE [LARGE SCALE GENOMIC DNA]</scope>
</reference>
<dbReference type="InterPro" id="IPR003661">
    <property type="entry name" value="HisK_dim/P_dom"/>
</dbReference>
<dbReference type="InterPro" id="IPR004358">
    <property type="entry name" value="Sig_transdc_His_kin-like_C"/>
</dbReference>
<dbReference type="PROSITE" id="PS50112">
    <property type="entry name" value="PAS"/>
    <property type="match status" value="3"/>
</dbReference>
<dbReference type="PROSITE" id="PS50109">
    <property type="entry name" value="HIS_KIN"/>
    <property type="match status" value="1"/>
</dbReference>
<dbReference type="GO" id="GO:0006355">
    <property type="term" value="P:regulation of DNA-templated transcription"/>
    <property type="evidence" value="ECO:0007669"/>
    <property type="project" value="InterPro"/>
</dbReference>
<dbReference type="EC" id="2.7.13.3" evidence="2"/>
<dbReference type="Gene3D" id="3.30.450.20">
    <property type="entry name" value="PAS domain"/>
    <property type="match status" value="4"/>
</dbReference>
<evidence type="ECO:0000313" key="14">
    <source>
        <dbReference type="EMBL" id="EXI67766.1"/>
    </source>
</evidence>
<dbReference type="Pfam" id="PF02518">
    <property type="entry name" value="HATPase_c"/>
    <property type="match status" value="1"/>
</dbReference>
<sequence>MKGSSNPHRKRASQAEGIRVRGRSLPRRRHPASPAQSVDLQHLGHLLDQSSDLILAFDASSLRIAVANDTASAWLGRERESLPGAPLAAIHPLLGDAARAAAANPGCSIPTRAMLLSDDGAERTVDGWARVSAVHGKLIGTLVARDVSDRIRVEESLRDSALQYRRLHEWMRDGFVQVDLEGRLQEFNSAYQGLLGYCQEELRQLTYEDLTPEEWHPMEAAIVRLQVFERGYSEVYEKEYRRKDGTVLPVELRTYLIRDASGDPTGMWAIVRDISDRKRVEEESDRQRSLFRSLFEGAPVAISILDRDGRILEINRSFETLFGYPESEARGRDINELLPGENDASADGDVSLPACDAGRVVEMEAVRHSRDGRRLDVHLVRYPNIVHGRLVGVFAIYRDITDRKRAEAALRASRNLLQAVLDTIPTRVFWKDRDLRYLGCNQSFARDAGARSPDEIIGLDDYRLGWREQADLYRQDDLRVLESGEPKIGYEEPQTTPEGNRIWLQTSKIPLRDPDGSVFGVLGTYQDITARKQIEEELARHRDQLEVRVAERTAELRQAMEQLLQAEKLAALGHLVAGMAHELNTPLGNARTVASALGVDVRSFAAAVDGGALRRSQVDTFLTRSREAVELLERNTARAADLIASFKQVAVDQASVRRRRFPLRQTAEEWLVTLQPLLKHTAHRVKLDIPADLDLDSYPGPLEQVLTNLVSNSVLHGFAGIDAGVICIRAARCDAARVQLDYADDGVGIAAPILHRVFEPFFTTQLGKGGSGLGLYIVYNLVTGVLGGTIQVFSEPGKGVRFALTLPRIAPDRSTD</sequence>
<dbReference type="Proteomes" id="UP000020218">
    <property type="component" value="Unassembled WGS sequence"/>
</dbReference>
<keyword evidence="9" id="KW-0175">Coiled coil</keyword>
<dbReference type="AlphaFoldDB" id="A0A011MYV3"/>
<feature type="domain" description="PAS" evidence="12">
    <location>
        <begin position="287"/>
        <end position="342"/>
    </location>
</feature>
<feature type="coiled-coil region" evidence="9">
    <location>
        <begin position="531"/>
        <end position="569"/>
    </location>
</feature>